<name>A0A915BX66_PARUN</name>
<evidence type="ECO:0000256" key="14">
    <source>
        <dbReference type="ARBA" id="ARBA00031267"/>
    </source>
</evidence>
<dbReference type="GO" id="GO:0005737">
    <property type="term" value="C:cytoplasm"/>
    <property type="evidence" value="ECO:0007669"/>
    <property type="project" value="UniProtKB-SubCell"/>
</dbReference>
<dbReference type="Proteomes" id="UP000887569">
    <property type="component" value="Unplaced"/>
</dbReference>
<dbReference type="WBParaSite" id="PgR066_g058_t02">
    <property type="protein sequence ID" value="PgR066_g058_t02"/>
    <property type="gene ID" value="PgR066_g058"/>
</dbReference>
<dbReference type="InterPro" id="IPR001611">
    <property type="entry name" value="Leu-rich_rpt"/>
</dbReference>
<dbReference type="SUPFAM" id="SSF52058">
    <property type="entry name" value="L domain-like"/>
    <property type="match status" value="1"/>
</dbReference>
<dbReference type="GO" id="GO:0005634">
    <property type="term" value="C:nucleus"/>
    <property type="evidence" value="ECO:0007669"/>
    <property type="project" value="TreeGrafter"/>
</dbReference>
<dbReference type="InterPro" id="IPR004327">
    <property type="entry name" value="Phstyr_phstse_ac"/>
</dbReference>
<evidence type="ECO:0000313" key="19">
    <source>
        <dbReference type="WBParaSite" id="PgR066_g058_t02"/>
    </source>
</evidence>
<dbReference type="InterPro" id="IPR002088">
    <property type="entry name" value="Prenyl_trans_a"/>
</dbReference>
<protein>
    <recommendedName>
        <fullName evidence="7">Geranylgeranyl transferase type-2 subunit alpha</fullName>
        <ecNumber evidence="5">2.5.1.60</ecNumber>
        <ecNumber evidence="6">5.2.1.8</ecNumber>
    </recommendedName>
    <alternativeName>
        <fullName evidence="14">Geranylgeranyl transferase type II subunit alpha</fullName>
    </alternativeName>
    <alternativeName>
        <fullName evidence="16">Phosphotyrosyl phosphatase activator</fullName>
    </alternativeName>
    <alternativeName>
        <fullName evidence="15">Serine/threonine-protein phosphatase 2A activator</fullName>
    </alternativeName>
</protein>
<dbReference type="Gene3D" id="1.20.120.1150">
    <property type="match status" value="1"/>
</dbReference>
<dbReference type="Gene3D" id="2.60.40.1130">
    <property type="entry name" value="Rab geranylgeranyltransferase alpha-subunit, insert domain"/>
    <property type="match status" value="1"/>
</dbReference>
<reference evidence="19" key="1">
    <citation type="submission" date="2022-11" db="UniProtKB">
        <authorList>
            <consortium name="WormBaseParasite"/>
        </authorList>
    </citation>
    <scope>IDENTIFICATION</scope>
</reference>
<keyword evidence="13" id="KW-0413">Isomerase</keyword>
<dbReference type="EC" id="5.2.1.8" evidence="6"/>
<dbReference type="GO" id="GO:0003755">
    <property type="term" value="F:peptidyl-prolyl cis-trans isomerase activity"/>
    <property type="evidence" value="ECO:0007669"/>
    <property type="project" value="UniProtKB-KW"/>
</dbReference>
<evidence type="ECO:0000256" key="6">
    <source>
        <dbReference type="ARBA" id="ARBA00013194"/>
    </source>
</evidence>
<evidence type="ECO:0000256" key="13">
    <source>
        <dbReference type="ARBA" id="ARBA00023235"/>
    </source>
</evidence>
<dbReference type="GO" id="GO:0000159">
    <property type="term" value="C:protein phosphatase type 2A complex"/>
    <property type="evidence" value="ECO:0007669"/>
    <property type="project" value="TreeGrafter"/>
</dbReference>
<dbReference type="SUPFAM" id="SSF140984">
    <property type="entry name" value="PTPA-like"/>
    <property type="match status" value="1"/>
</dbReference>
<dbReference type="Pfam" id="PF01239">
    <property type="entry name" value="PPTA"/>
    <property type="match status" value="3"/>
</dbReference>
<evidence type="ECO:0000256" key="16">
    <source>
        <dbReference type="ARBA" id="ARBA00044820"/>
    </source>
</evidence>
<dbReference type="InterPro" id="IPR043170">
    <property type="entry name" value="PTPA_C_lid"/>
</dbReference>
<dbReference type="PROSITE" id="PS51147">
    <property type="entry name" value="PFTA"/>
    <property type="match status" value="4"/>
</dbReference>
<keyword evidence="10" id="KW-0808">Transferase</keyword>
<dbReference type="AlphaFoldDB" id="A0A915BX66"/>
<keyword evidence="9" id="KW-0637">Prenyltransferase</keyword>
<comment type="subcellular location">
    <subcellularLocation>
        <location evidence="2">Cytoplasm</location>
    </subcellularLocation>
</comment>
<evidence type="ECO:0000256" key="12">
    <source>
        <dbReference type="ARBA" id="ARBA00023110"/>
    </source>
</evidence>
<evidence type="ECO:0000256" key="8">
    <source>
        <dbReference type="ARBA" id="ARBA00022490"/>
    </source>
</evidence>
<evidence type="ECO:0000256" key="10">
    <source>
        <dbReference type="ARBA" id="ARBA00022679"/>
    </source>
</evidence>
<evidence type="ECO:0000256" key="2">
    <source>
        <dbReference type="ARBA" id="ARBA00004496"/>
    </source>
</evidence>
<dbReference type="FunFam" id="1.25.40.120:FF:000035">
    <property type="entry name" value="Geranylgeranyl transferase type-2 subunit alpha"/>
    <property type="match status" value="1"/>
</dbReference>
<evidence type="ECO:0000256" key="9">
    <source>
        <dbReference type="ARBA" id="ARBA00022602"/>
    </source>
</evidence>
<comment type="similarity">
    <text evidence="4">Belongs to the PTPA-type PPIase family.</text>
</comment>
<dbReference type="CDD" id="cd04087">
    <property type="entry name" value="PTPA"/>
    <property type="match status" value="1"/>
</dbReference>
<evidence type="ECO:0000256" key="1">
    <source>
        <dbReference type="ARBA" id="ARBA00000971"/>
    </source>
</evidence>
<organism evidence="18 19">
    <name type="scientific">Parascaris univalens</name>
    <name type="common">Nematode worm</name>
    <dbReference type="NCBI Taxonomy" id="6257"/>
    <lineage>
        <taxon>Eukaryota</taxon>
        <taxon>Metazoa</taxon>
        <taxon>Ecdysozoa</taxon>
        <taxon>Nematoda</taxon>
        <taxon>Chromadorea</taxon>
        <taxon>Rhabditida</taxon>
        <taxon>Spirurina</taxon>
        <taxon>Ascaridomorpha</taxon>
        <taxon>Ascaridoidea</taxon>
        <taxon>Ascarididae</taxon>
        <taxon>Parascaris</taxon>
    </lineage>
</organism>
<dbReference type="PROSITE" id="PS51450">
    <property type="entry name" value="LRR"/>
    <property type="match status" value="1"/>
</dbReference>
<dbReference type="SUPFAM" id="SSF48439">
    <property type="entry name" value="Protein prenylyltransferase"/>
    <property type="match status" value="1"/>
</dbReference>
<evidence type="ECO:0000256" key="5">
    <source>
        <dbReference type="ARBA" id="ARBA00012656"/>
    </source>
</evidence>
<dbReference type="GO" id="GO:0007052">
    <property type="term" value="P:mitotic spindle organization"/>
    <property type="evidence" value="ECO:0007669"/>
    <property type="project" value="TreeGrafter"/>
</dbReference>
<dbReference type="Gene3D" id="3.80.10.10">
    <property type="entry name" value="Ribonuclease Inhibitor"/>
    <property type="match status" value="1"/>
</dbReference>
<dbReference type="Gene3D" id="1.25.40.120">
    <property type="entry name" value="Protein prenylyltransferase"/>
    <property type="match status" value="1"/>
</dbReference>
<keyword evidence="8" id="KW-0963">Cytoplasm</keyword>
<comment type="similarity">
    <text evidence="3">Belongs to the protein prenyltransferase subunit alpha family.</text>
</comment>
<evidence type="ECO:0000256" key="15">
    <source>
        <dbReference type="ARBA" id="ARBA00044786"/>
    </source>
</evidence>
<evidence type="ECO:0000256" key="17">
    <source>
        <dbReference type="ARBA" id="ARBA00047658"/>
    </source>
</evidence>
<dbReference type="EC" id="2.5.1.60" evidence="5"/>
<keyword evidence="18" id="KW-1185">Reference proteome</keyword>
<dbReference type="Pfam" id="PF03095">
    <property type="entry name" value="PTPA"/>
    <property type="match status" value="1"/>
</dbReference>
<dbReference type="InterPro" id="IPR037218">
    <property type="entry name" value="PTPA_sf"/>
</dbReference>
<dbReference type="PANTHER" id="PTHR10012">
    <property type="entry name" value="SERINE/THREONINE-PROTEIN PHOSPHATASE 2A REGULATORY SUBUNIT B"/>
    <property type="match status" value="1"/>
</dbReference>
<dbReference type="InterPro" id="IPR032675">
    <property type="entry name" value="LRR_dom_sf"/>
</dbReference>
<proteinExistence type="inferred from homology"/>
<accession>A0A915BX66</accession>
<dbReference type="FunFam" id="1.20.120.1150:FF:000002">
    <property type="entry name" value="Serine/threonine-protein phosphatase 2A activator"/>
    <property type="match status" value="1"/>
</dbReference>
<keyword evidence="12" id="KW-0697">Rotamase</keyword>
<evidence type="ECO:0000256" key="7">
    <source>
        <dbReference type="ARBA" id="ARBA00014772"/>
    </source>
</evidence>
<evidence type="ECO:0000256" key="4">
    <source>
        <dbReference type="ARBA" id="ARBA00011019"/>
    </source>
</evidence>
<dbReference type="GO" id="GO:0004663">
    <property type="term" value="F:Rab geranylgeranyltransferase activity"/>
    <property type="evidence" value="ECO:0007669"/>
    <property type="project" value="UniProtKB-EC"/>
</dbReference>
<dbReference type="PANTHER" id="PTHR10012:SF0">
    <property type="entry name" value="SERINE_THREONINE-PROTEIN PHOSPHATASE 2A ACTIVATOR"/>
    <property type="match status" value="1"/>
</dbReference>
<evidence type="ECO:0000256" key="3">
    <source>
        <dbReference type="ARBA" id="ARBA00006734"/>
    </source>
</evidence>
<comment type="catalytic activity">
    <reaction evidence="17">
        <text>geranylgeranyl diphosphate + L-cysteinyl-[protein] = S-geranylgeranyl-L-cysteinyl-[protein] + diphosphate</text>
        <dbReference type="Rhea" id="RHEA:21240"/>
        <dbReference type="Rhea" id="RHEA-COMP:10131"/>
        <dbReference type="Rhea" id="RHEA-COMP:11537"/>
        <dbReference type="ChEBI" id="CHEBI:29950"/>
        <dbReference type="ChEBI" id="CHEBI:33019"/>
        <dbReference type="ChEBI" id="CHEBI:57533"/>
        <dbReference type="ChEBI" id="CHEBI:86021"/>
        <dbReference type="EC" id="2.5.1.60"/>
    </reaction>
</comment>
<comment type="catalytic activity">
    <reaction evidence="1">
        <text>[protein]-peptidylproline (omega=180) = [protein]-peptidylproline (omega=0)</text>
        <dbReference type="Rhea" id="RHEA:16237"/>
        <dbReference type="Rhea" id="RHEA-COMP:10747"/>
        <dbReference type="Rhea" id="RHEA-COMP:10748"/>
        <dbReference type="ChEBI" id="CHEBI:83833"/>
        <dbReference type="ChEBI" id="CHEBI:83834"/>
        <dbReference type="EC" id="5.2.1.8"/>
    </reaction>
</comment>
<evidence type="ECO:0000256" key="11">
    <source>
        <dbReference type="ARBA" id="ARBA00022737"/>
    </source>
</evidence>
<keyword evidence="11" id="KW-0677">Repeat</keyword>
<dbReference type="GO" id="GO:0008160">
    <property type="term" value="F:protein tyrosine phosphatase activator activity"/>
    <property type="evidence" value="ECO:0007669"/>
    <property type="project" value="TreeGrafter"/>
</dbReference>
<sequence>MHFVKKVPTTEEERAARKKLEMAKLRTYITIKDRVFDKRAKGELDEEMLQLTATLLAKNPDAYTFWNIRRATIEKLITKKSGEENEEVTMKRNEMLISAEFELSEQCIVENPKSYGAWFHRGWALSLMAKRNIDRELKMTEKALHMDGRNFHCWDYRRFVAKLASLTRQQELEFSDRLINANFSNYSAWHYRSFLLSRAHESFGSVLLDEETIARDLKKLANAFFTDPEDQSAWIYTEWLIAMDPYNGERSKTTTVMSLIFDESHSSAVLVLSDPVGVEEVKNIVSFPYDIQQTIRWTPISIYKKATYARVFCANSSTMLGTALLKSPAGLVLGEVEPEEGFVDAKAIYAAYEIDRPQPSKARNEALNTVIENCNALIEEISKEKTDRLNKWPLFTLTRCLMELDSTQYHDQILANLKRLADELDPQRREMYRDMMAQQRLNAHLRSVGEKGERLVDRIINSGNKGAHLTVKNLGLRSLKRLQPLAAFITIFDASENAFTDLCAFTIFPHLIYLTVDSNPIRSIAELCRLPKLEYLSVASTALCKVEDVLPVLETPSLKRFIYCETPLAEDDDQSLKLRRIMEEKGSQIMMGSQATGMCSNSSDRKTYVIPQREIKSIFDVNKWYHSKAYAGYMGMIHELNDSVSGVFTTEDIPISPNVMQAIDILDIVQKWTLEYPPEDVEDQRFGNKSYRKWHRRLTQEADDLIYSLLPVEKKGATIELVPYFLDSFGNATRIDYGSGHEASFLVLIFCLRELGVFVEDDNRALVLRLFLKYLRVVRCLQVTYKMEPAGSRGVHSLDDFQFIPFLWGSAQLIGNKKRIVPESYLKPELVELHAPKNLFFDAIQYINETKSGPFHEHSNQLWNISVVQTWEKVNSGMFKMYEAEVLKKFPVVQHFMFGAIFSIEPAKEVVDPNLLEAVNSPAQCDADVNVAEADAR</sequence>
<evidence type="ECO:0000313" key="18">
    <source>
        <dbReference type="Proteomes" id="UP000887569"/>
    </source>
</evidence>